<dbReference type="Gene3D" id="1.10.1370.20">
    <property type="entry name" value="Oligoendopeptidase f, C-terminal domain"/>
    <property type="match status" value="1"/>
</dbReference>
<dbReference type="NCBIfam" id="TIGR00181">
    <property type="entry name" value="pepF"/>
    <property type="match status" value="1"/>
</dbReference>
<evidence type="ECO:0000259" key="7">
    <source>
        <dbReference type="Pfam" id="PF01432"/>
    </source>
</evidence>
<dbReference type="RefSeq" id="WP_099083871.1">
    <property type="nucleotide sequence ID" value="NZ_AWQQ01000095.1"/>
</dbReference>
<feature type="domain" description="Peptidase M3A/M3B catalytic" evidence="7">
    <location>
        <begin position="203"/>
        <end position="579"/>
    </location>
</feature>
<dbReference type="InterPro" id="IPR004438">
    <property type="entry name" value="Peptidase_M3B"/>
</dbReference>
<reference evidence="9 10" key="1">
    <citation type="submission" date="2013-09" db="EMBL/GenBank/DDBJ databases">
        <title>Biodegradation of hydrocarbons in the deep terrestrial subsurface : characterization of a microbial consortium composed of two Desulfotomaculum species originating from a deep geological formation.</title>
        <authorList>
            <person name="Aullo T."/>
            <person name="Berlendis S."/>
            <person name="Lascourreges J.-F."/>
            <person name="Dessort D."/>
            <person name="Saint-Laurent S."/>
            <person name="Schraauwers B."/>
            <person name="Mas J."/>
            <person name="Magot M."/>
            <person name="Ranchou-Peyruse A."/>
        </authorList>
    </citation>
    <scope>NUCLEOTIDE SEQUENCE [LARGE SCALE GENOMIC DNA]</scope>
    <source>
        <strain evidence="9 10">Bs107</strain>
    </source>
</reference>
<dbReference type="CDD" id="cd09608">
    <property type="entry name" value="M3B_PepF"/>
    <property type="match status" value="1"/>
</dbReference>
<evidence type="ECO:0000256" key="4">
    <source>
        <dbReference type="ARBA" id="ARBA00022833"/>
    </source>
</evidence>
<protein>
    <recommendedName>
        <fullName evidence="6">Oligopeptidase F</fullName>
        <ecNumber evidence="6">3.4.24.-</ecNumber>
    </recommendedName>
</protein>
<keyword evidence="2 6" id="KW-0479">Metal-binding</keyword>
<evidence type="ECO:0000256" key="5">
    <source>
        <dbReference type="ARBA" id="ARBA00023049"/>
    </source>
</evidence>
<dbReference type="Gene3D" id="1.20.140.70">
    <property type="entry name" value="Oligopeptidase f, N-terminal domain"/>
    <property type="match status" value="1"/>
</dbReference>
<keyword evidence="5 6" id="KW-0482">Metalloprotease</keyword>
<dbReference type="AlphaFoldDB" id="A0A2C6MDG1"/>
<comment type="caution">
    <text evidence="9">The sequence shown here is derived from an EMBL/GenBank/DDBJ whole genome shotgun (WGS) entry which is preliminary data.</text>
</comment>
<dbReference type="PANTHER" id="PTHR11804:SF84">
    <property type="entry name" value="SACCHAROLYSIN"/>
    <property type="match status" value="1"/>
</dbReference>
<accession>A0A2C6MDG1</accession>
<gene>
    <name evidence="9" type="ORF">P378_16950</name>
</gene>
<dbReference type="Pfam" id="PF08439">
    <property type="entry name" value="Peptidase_M3_N"/>
    <property type="match status" value="1"/>
</dbReference>
<keyword evidence="3 6" id="KW-0378">Hydrolase</keyword>
<dbReference type="OrthoDB" id="9766487at2"/>
<dbReference type="EMBL" id="AWQQ01000095">
    <property type="protein sequence ID" value="PHJ37316.1"/>
    <property type="molecule type" value="Genomic_DNA"/>
</dbReference>
<keyword evidence="10" id="KW-1185">Reference proteome</keyword>
<dbReference type="InterPro" id="IPR001567">
    <property type="entry name" value="Pept_M3A_M3B_dom"/>
</dbReference>
<organism evidence="9 10">
    <name type="scientific">Desulforamulus profundi</name>
    <dbReference type="NCBI Taxonomy" id="1383067"/>
    <lineage>
        <taxon>Bacteria</taxon>
        <taxon>Bacillati</taxon>
        <taxon>Bacillota</taxon>
        <taxon>Clostridia</taxon>
        <taxon>Eubacteriales</taxon>
        <taxon>Peptococcaceae</taxon>
        <taxon>Desulforamulus</taxon>
    </lineage>
</organism>
<dbReference type="Proteomes" id="UP000222564">
    <property type="component" value="Unassembled WGS sequence"/>
</dbReference>
<dbReference type="InterPro" id="IPR042088">
    <property type="entry name" value="OligoPept_F_C"/>
</dbReference>
<proteinExistence type="inferred from homology"/>
<dbReference type="GO" id="GO:0004222">
    <property type="term" value="F:metalloendopeptidase activity"/>
    <property type="evidence" value="ECO:0007669"/>
    <property type="project" value="UniProtKB-UniRule"/>
</dbReference>
<dbReference type="Pfam" id="PF01432">
    <property type="entry name" value="Peptidase_M3"/>
    <property type="match status" value="1"/>
</dbReference>
<dbReference type="InterPro" id="IPR013647">
    <property type="entry name" value="OligopepF_N_dom"/>
</dbReference>
<dbReference type="GO" id="GO:0006518">
    <property type="term" value="P:peptide metabolic process"/>
    <property type="evidence" value="ECO:0007669"/>
    <property type="project" value="TreeGrafter"/>
</dbReference>
<evidence type="ECO:0000313" key="10">
    <source>
        <dbReference type="Proteomes" id="UP000222564"/>
    </source>
</evidence>
<dbReference type="Gene3D" id="1.10.287.830">
    <property type="entry name" value="putative peptidase helix hairpin domain like"/>
    <property type="match status" value="1"/>
</dbReference>
<evidence type="ECO:0000313" key="9">
    <source>
        <dbReference type="EMBL" id="PHJ37316.1"/>
    </source>
</evidence>
<dbReference type="PANTHER" id="PTHR11804">
    <property type="entry name" value="PROTEASE M3 THIMET OLIGOPEPTIDASE-RELATED"/>
    <property type="match status" value="1"/>
</dbReference>
<keyword evidence="4 6" id="KW-0862">Zinc</keyword>
<comment type="similarity">
    <text evidence="6">Belongs to the peptidase M3B family.</text>
</comment>
<evidence type="ECO:0000256" key="2">
    <source>
        <dbReference type="ARBA" id="ARBA00022723"/>
    </source>
</evidence>
<dbReference type="GO" id="GO:0006508">
    <property type="term" value="P:proteolysis"/>
    <property type="evidence" value="ECO:0007669"/>
    <property type="project" value="UniProtKB-KW"/>
</dbReference>
<name>A0A2C6MDG1_9FIRM</name>
<feature type="domain" description="Oligopeptidase F N-terminal" evidence="8">
    <location>
        <begin position="115"/>
        <end position="182"/>
    </location>
</feature>
<evidence type="ECO:0000259" key="8">
    <source>
        <dbReference type="Pfam" id="PF08439"/>
    </source>
</evidence>
<dbReference type="GO" id="GO:0046872">
    <property type="term" value="F:metal ion binding"/>
    <property type="evidence" value="ECO:0007669"/>
    <property type="project" value="UniProtKB-UniRule"/>
</dbReference>
<keyword evidence="1 6" id="KW-0645">Protease</keyword>
<dbReference type="EC" id="3.4.24.-" evidence="6"/>
<comment type="cofactor">
    <cofactor evidence="6">
        <name>Zn(2+)</name>
        <dbReference type="ChEBI" id="CHEBI:29105"/>
    </cofactor>
    <text evidence="6">Binds 1 zinc ion.</text>
</comment>
<evidence type="ECO:0000256" key="6">
    <source>
        <dbReference type="RuleBase" id="RU368091"/>
    </source>
</evidence>
<evidence type="ECO:0000256" key="3">
    <source>
        <dbReference type="ARBA" id="ARBA00022801"/>
    </source>
</evidence>
<evidence type="ECO:0000256" key="1">
    <source>
        <dbReference type="ARBA" id="ARBA00022670"/>
    </source>
</evidence>
<dbReference type="InterPro" id="IPR045090">
    <property type="entry name" value="Pept_M3A_M3B"/>
</dbReference>
<sequence>MNTNIKNRDEIEEQFKWNLGTMYKNADEVKQDLEKIKELLEQFKGYQGRLTDKETILEALQLQDRSDQLMEKSYTYAHMKLDEDIANTQALALFDQVKSLYVVYSEATSFFVPDLMKLDDEFLQSLAGDERFKDYRHFIREIGRNKEHILSDTEEKILSSFGEIAGAPKSIFQTLNNADLKFGQVINENNEPVELTHGRYQRLIQSGSREVRKAAYNELYRVYKSFKNTIAQTYINSVKKDCLYARLRKYNSALESSTFADNVDVSVYHNLIATIRHNISLLHRYIDFRKQVMQLPELHMYDLYVPLVTELNKNYSYQEAVDLVLQGLRKLGDRYVVDLKHGLENGWVDVYENKGKTAGAYSTGAYGYHPYILLNFNGTMNDVFTLAHEAGHAMHTFYSHKNQPYRNASYTIFVAEVASTLNENLLIHHLLAQTNDAKEKLYLLNYNLEQVRTTLFRQTMFAEFEKITHEKAEQGVSLTPEALSEIYYELNKFYYQGVRLDDEISMEWARIPHFYNAFYVYKYTTGFSAAVALANGILQGGPEELAKYLEFLGSGGKDYPLELLKKAGVDMEKPQPVEACLHSFDENLKLAAQLI</sequence>
<dbReference type="SUPFAM" id="SSF55486">
    <property type="entry name" value="Metalloproteases ('zincins'), catalytic domain"/>
    <property type="match status" value="1"/>
</dbReference>
<comment type="function">
    <text evidence="6">Has oligopeptidase activity and degrades a variety of small bioactive peptides.</text>
</comment>